<proteinExistence type="predicted"/>
<organism evidence="1 2">
    <name type="scientific">Aspergillus pseudocaelatus</name>
    <dbReference type="NCBI Taxonomy" id="1825620"/>
    <lineage>
        <taxon>Eukaryota</taxon>
        <taxon>Fungi</taxon>
        <taxon>Dikarya</taxon>
        <taxon>Ascomycota</taxon>
        <taxon>Pezizomycotina</taxon>
        <taxon>Eurotiomycetes</taxon>
        <taxon>Eurotiomycetidae</taxon>
        <taxon>Eurotiales</taxon>
        <taxon>Aspergillaceae</taxon>
        <taxon>Aspergillus</taxon>
        <taxon>Aspergillus subgen. Circumdati</taxon>
    </lineage>
</organism>
<sequence>MSDGSKKLGITGLGGIVKTQVALKLAYRMRDEDAECSLFRIPCTSLEVVEQACTAIAQMVGIQNVKLEGTKHCIKAHFSEMDGKWLLIYDNADDIDMWNKSNGTILPLKDFLPYNDQGRIIFTIRNRRLAIQLAHSDGGTETQPKSFGFCQRRL</sequence>
<evidence type="ECO:0008006" key="3">
    <source>
        <dbReference type="Google" id="ProtNLM"/>
    </source>
</evidence>
<evidence type="ECO:0000313" key="2">
    <source>
        <dbReference type="Proteomes" id="UP000325395"/>
    </source>
</evidence>
<protein>
    <recommendedName>
        <fullName evidence="3">NB-ARC domain-containing protein</fullName>
    </recommendedName>
</protein>
<dbReference type="PANTHER" id="PTHR46082:SF6">
    <property type="entry name" value="AAA+ ATPASE DOMAIN-CONTAINING PROTEIN-RELATED"/>
    <property type="match status" value="1"/>
</dbReference>
<accession>A0ABQ6X365</accession>
<dbReference type="Proteomes" id="UP000325395">
    <property type="component" value="Unassembled WGS sequence"/>
</dbReference>
<dbReference type="InterPro" id="IPR027417">
    <property type="entry name" value="P-loop_NTPase"/>
</dbReference>
<keyword evidence="2" id="KW-1185">Reference proteome</keyword>
<evidence type="ECO:0000313" key="1">
    <source>
        <dbReference type="EMBL" id="KAE8422566.1"/>
    </source>
</evidence>
<dbReference type="EMBL" id="ML735694">
    <property type="protein sequence ID" value="KAE8422566.1"/>
    <property type="molecule type" value="Genomic_DNA"/>
</dbReference>
<reference evidence="1 2" key="1">
    <citation type="submission" date="2019-04" db="EMBL/GenBank/DDBJ databases">
        <authorList>
            <consortium name="DOE Joint Genome Institute"/>
            <person name="Mondo S."/>
            <person name="Kjaerbolling I."/>
            <person name="Vesth T."/>
            <person name="Frisvad J.C."/>
            <person name="Nybo J.L."/>
            <person name="Theobald S."/>
            <person name="Kildgaard S."/>
            <person name="Isbrandt T."/>
            <person name="Kuo A."/>
            <person name="Sato A."/>
            <person name="Lyhne E.K."/>
            <person name="Kogle M.E."/>
            <person name="Wiebenga A."/>
            <person name="Kun R.S."/>
            <person name="Lubbers R.J."/>
            <person name="Makela M.R."/>
            <person name="Barry K."/>
            <person name="Chovatia M."/>
            <person name="Clum A."/>
            <person name="Daum C."/>
            <person name="Haridas S."/>
            <person name="He G."/>
            <person name="LaButti K."/>
            <person name="Lipzen A."/>
            <person name="Riley R."/>
            <person name="Salamov A."/>
            <person name="Simmons B.A."/>
            <person name="Magnuson J.K."/>
            <person name="Henrissat B."/>
            <person name="Mortensen U.H."/>
            <person name="Larsen T.O."/>
            <person name="Devries R.P."/>
            <person name="Grigoriev I.V."/>
            <person name="Machida M."/>
            <person name="Baker S.E."/>
            <person name="Andersen M.R."/>
            <person name="Cantor M.N."/>
            <person name="Hua S.X."/>
        </authorList>
    </citation>
    <scope>NUCLEOTIDE SEQUENCE [LARGE SCALE GENOMIC DNA]</scope>
    <source>
        <strain evidence="1 2">CBS 117616</strain>
    </source>
</reference>
<name>A0ABQ6X365_9EURO</name>
<gene>
    <name evidence="1" type="ORF">BDV36DRAFT_291395</name>
</gene>
<dbReference type="Gene3D" id="3.40.50.300">
    <property type="entry name" value="P-loop containing nucleotide triphosphate hydrolases"/>
    <property type="match status" value="1"/>
</dbReference>
<dbReference type="PANTHER" id="PTHR46082">
    <property type="entry name" value="ATP/GTP-BINDING PROTEIN-RELATED"/>
    <property type="match status" value="1"/>
</dbReference>
<dbReference type="InterPro" id="IPR053137">
    <property type="entry name" value="NLR-like"/>
</dbReference>
<dbReference type="SUPFAM" id="SSF52540">
    <property type="entry name" value="P-loop containing nucleoside triphosphate hydrolases"/>
    <property type="match status" value="1"/>
</dbReference>